<evidence type="ECO:0000259" key="10">
    <source>
        <dbReference type="Pfam" id="PF14905"/>
    </source>
</evidence>
<evidence type="ECO:0000256" key="3">
    <source>
        <dbReference type="ARBA" id="ARBA00022452"/>
    </source>
</evidence>
<dbReference type="InterPro" id="IPR039426">
    <property type="entry name" value="TonB-dep_rcpt-like"/>
</dbReference>
<name>A0AB39KSA2_9CAUL</name>
<keyword evidence="5" id="KW-0732">Signal</keyword>
<protein>
    <submittedName>
        <fullName evidence="11">TonB-dependent receptor</fullName>
    </submittedName>
</protein>
<evidence type="ECO:0000256" key="7">
    <source>
        <dbReference type="ARBA" id="ARBA00023237"/>
    </source>
</evidence>
<feature type="domain" description="Outer membrane protein beta-barrel" evidence="10">
    <location>
        <begin position="308"/>
        <end position="709"/>
    </location>
</feature>
<dbReference type="GO" id="GO:0044718">
    <property type="term" value="P:siderophore transmembrane transport"/>
    <property type="evidence" value="ECO:0007669"/>
    <property type="project" value="TreeGrafter"/>
</dbReference>
<keyword evidence="7" id="KW-0998">Cell outer membrane</keyword>
<evidence type="ECO:0000259" key="9">
    <source>
        <dbReference type="Pfam" id="PF07715"/>
    </source>
</evidence>
<keyword evidence="11" id="KW-0675">Receptor</keyword>
<feature type="compositionally biased region" description="Low complexity" evidence="8">
    <location>
        <begin position="1"/>
        <end position="27"/>
    </location>
</feature>
<evidence type="ECO:0000256" key="6">
    <source>
        <dbReference type="ARBA" id="ARBA00023136"/>
    </source>
</evidence>
<dbReference type="InterPro" id="IPR041700">
    <property type="entry name" value="OMP_b-brl_3"/>
</dbReference>
<keyword evidence="3" id="KW-1134">Transmembrane beta strand</keyword>
<feature type="region of interest" description="Disordered" evidence="8">
    <location>
        <begin position="1"/>
        <end position="46"/>
    </location>
</feature>
<accession>A0AB39KSA2</accession>
<keyword evidence="6" id="KW-0472">Membrane</keyword>
<comment type="subcellular location">
    <subcellularLocation>
        <location evidence="1">Cell outer membrane</location>
        <topology evidence="1">Multi-pass membrane protein</topology>
    </subcellularLocation>
</comment>
<dbReference type="Gene3D" id="2.170.130.10">
    <property type="entry name" value="TonB-dependent receptor, plug domain"/>
    <property type="match status" value="1"/>
</dbReference>
<evidence type="ECO:0000313" key="11">
    <source>
        <dbReference type="EMBL" id="XDO96371.1"/>
    </source>
</evidence>
<dbReference type="InterPro" id="IPR036942">
    <property type="entry name" value="Beta-barrel_TonB_sf"/>
</dbReference>
<dbReference type="GO" id="GO:0015344">
    <property type="term" value="F:siderophore uptake transmembrane transporter activity"/>
    <property type="evidence" value="ECO:0007669"/>
    <property type="project" value="TreeGrafter"/>
</dbReference>
<dbReference type="AlphaFoldDB" id="A0AB39KSA2"/>
<evidence type="ECO:0000256" key="5">
    <source>
        <dbReference type="ARBA" id="ARBA00022729"/>
    </source>
</evidence>
<feature type="domain" description="TonB-dependent receptor plug" evidence="9">
    <location>
        <begin position="69"/>
        <end position="152"/>
    </location>
</feature>
<reference evidence="11" key="1">
    <citation type="submission" date="2024-06" db="EMBL/GenBank/DDBJ databases">
        <title>Caulobacter inopinatus, sp. nov.</title>
        <authorList>
            <person name="Donachie S.P."/>
        </authorList>
    </citation>
    <scope>NUCLEOTIDE SEQUENCE</scope>
    <source>
        <strain evidence="11">73W</strain>
    </source>
</reference>
<evidence type="ECO:0000256" key="2">
    <source>
        <dbReference type="ARBA" id="ARBA00022448"/>
    </source>
</evidence>
<keyword evidence="2" id="KW-0813">Transport</keyword>
<keyword evidence="4" id="KW-0812">Transmembrane</keyword>
<sequence>MAASAGSIAAAQAAAPANGAPAATAPSAPSPSVPATSGQPNTVQGVVVTAPGQDLRTSIDRRSYSITKDLQATTGSIADALRNIPSVDVDVQGNVSLRGDPNVTIMIDGKPSGMFRGEGRAAALQQLPADQIERVEVMTNPSAAFRPDGSAGVINLISKTTRKPGWSGSLRGNYGSEGRTSGGASGSYNSKKLTVAGDFGFRTDPQKYRSLDDRIQFDEAAGRNLTSQDRTTGIGDGSMWNVRTSVDYDLTNRTRLSAQVRHNDMTVSANAFEHFEQRLMDDLVRVYDRNGGIDFDIRSSEISGSWRQKFKDPEHELVVNLSHEVSDTDFRNTMLYAEHIPPRPDVHERWAAVTKTAETELKADYTRPIEGGSKLKLGYNLNVELNDYDNFGARGPRPDAVVVDPAMTNLFAYDQTIHAAYVTYERPVGDLTILAGLRAEQTLIDIRQITSNLQVENDYFRLYPSLHLSHKLPADQQITASYSRRIQRPSARDLNPYRVYVDPLNYREGNPFLEPQVTDSFEVAYQRRKGSTYYLATLYYRESSKGVTDVVRELGDGVLLSTRENLGRGRNGGLELVANGKITKTLSYNVSGNAYWYEIDASRLGFEGARSDITLAGRGSLSWQVTPKDFLQAQGNLMGERLTAQGYIKNVGLLNLGYRRKLSDSLSFVVTAPDVLGTLRLRQVFETPGLERRTLRENNMRAIYMGLTYTFGSAGRKPKDPGFDFGGSATPQ</sequence>
<dbReference type="GO" id="GO:0009279">
    <property type="term" value="C:cell outer membrane"/>
    <property type="evidence" value="ECO:0007669"/>
    <property type="project" value="UniProtKB-SubCell"/>
</dbReference>
<dbReference type="Gene3D" id="2.40.170.20">
    <property type="entry name" value="TonB-dependent receptor, beta-barrel domain"/>
    <property type="match status" value="1"/>
</dbReference>
<dbReference type="EMBL" id="CP158375">
    <property type="protein sequence ID" value="XDO96371.1"/>
    <property type="molecule type" value="Genomic_DNA"/>
</dbReference>
<evidence type="ECO:0000256" key="1">
    <source>
        <dbReference type="ARBA" id="ARBA00004571"/>
    </source>
</evidence>
<dbReference type="Pfam" id="PF14905">
    <property type="entry name" value="OMP_b-brl_3"/>
    <property type="match status" value="1"/>
</dbReference>
<proteinExistence type="predicted"/>
<evidence type="ECO:0000256" key="8">
    <source>
        <dbReference type="SAM" id="MobiDB-lite"/>
    </source>
</evidence>
<organism evidence="11">
    <name type="scientific">Caulobacter sp. 73W</name>
    <dbReference type="NCBI Taxonomy" id="3161137"/>
    <lineage>
        <taxon>Bacteria</taxon>
        <taxon>Pseudomonadati</taxon>
        <taxon>Pseudomonadota</taxon>
        <taxon>Alphaproteobacteria</taxon>
        <taxon>Caulobacterales</taxon>
        <taxon>Caulobacteraceae</taxon>
        <taxon>Caulobacter</taxon>
    </lineage>
</organism>
<dbReference type="InterPro" id="IPR012910">
    <property type="entry name" value="Plug_dom"/>
</dbReference>
<evidence type="ECO:0000256" key="4">
    <source>
        <dbReference type="ARBA" id="ARBA00022692"/>
    </source>
</evidence>
<gene>
    <name evidence="11" type="ORF">ABOZ73_16575</name>
</gene>
<feature type="region of interest" description="Disordered" evidence="8">
    <location>
        <begin position="168"/>
        <end position="189"/>
    </location>
</feature>
<dbReference type="SUPFAM" id="SSF56935">
    <property type="entry name" value="Porins"/>
    <property type="match status" value="1"/>
</dbReference>
<dbReference type="PANTHER" id="PTHR30069">
    <property type="entry name" value="TONB-DEPENDENT OUTER MEMBRANE RECEPTOR"/>
    <property type="match status" value="1"/>
</dbReference>
<dbReference type="PANTHER" id="PTHR30069:SF29">
    <property type="entry name" value="HEMOGLOBIN AND HEMOGLOBIN-HAPTOGLOBIN-BINDING PROTEIN 1-RELATED"/>
    <property type="match status" value="1"/>
</dbReference>
<dbReference type="InterPro" id="IPR037066">
    <property type="entry name" value="Plug_dom_sf"/>
</dbReference>
<dbReference type="Pfam" id="PF07715">
    <property type="entry name" value="Plug"/>
    <property type="match status" value="1"/>
</dbReference>
<dbReference type="RefSeq" id="WP_369059223.1">
    <property type="nucleotide sequence ID" value="NZ_CP158375.1"/>
</dbReference>